<evidence type="ECO:0000256" key="6">
    <source>
        <dbReference type="ARBA" id="ARBA00022840"/>
    </source>
</evidence>
<dbReference type="SUPFAM" id="SSF82829">
    <property type="entry name" value="MesJ substrate recognition domain-like"/>
    <property type="match status" value="1"/>
</dbReference>
<comment type="catalytic activity">
    <reaction evidence="7 8">
        <text>cytidine(34) in tRNA(Ile2) + L-lysine + ATP = lysidine(34) in tRNA(Ile2) + AMP + diphosphate + H(+)</text>
        <dbReference type="Rhea" id="RHEA:43744"/>
        <dbReference type="Rhea" id="RHEA-COMP:10625"/>
        <dbReference type="Rhea" id="RHEA-COMP:10670"/>
        <dbReference type="ChEBI" id="CHEBI:15378"/>
        <dbReference type="ChEBI" id="CHEBI:30616"/>
        <dbReference type="ChEBI" id="CHEBI:32551"/>
        <dbReference type="ChEBI" id="CHEBI:33019"/>
        <dbReference type="ChEBI" id="CHEBI:82748"/>
        <dbReference type="ChEBI" id="CHEBI:83665"/>
        <dbReference type="ChEBI" id="CHEBI:456215"/>
        <dbReference type="EC" id="6.3.4.19"/>
    </reaction>
</comment>
<dbReference type="PANTHER" id="PTHR43033">
    <property type="entry name" value="TRNA(ILE)-LYSIDINE SYNTHASE-RELATED"/>
    <property type="match status" value="1"/>
</dbReference>
<dbReference type="SUPFAM" id="SSF52402">
    <property type="entry name" value="Adenine nucleotide alpha hydrolases-like"/>
    <property type="match status" value="1"/>
</dbReference>
<dbReference type="Pfam" id="PF11734">
    <property type="entry name" value="TilS_C"/>
    <property type="match status" value="1"/>
</dbReference>
<comment type="subcellular location">
    <subcellularLocation>
        <location evidence="1 8">Cytoplasm</location>
    </subcellularLocation>
</comment>
<keyword evidence="2 8" id="KW-0963">Cytoplasm</keyword>
<dbReference type="NCBIfam" id="TIGR02433">
    <property type="entry name" value="lysidine_TilS_C"/>
    <property type="match status" value="1"/>
</dbReference>
<evidence type="ECO:0000256" key="8">
    <source>
        <dbReference type="HAMAP-Rule" id="MF_01161"/>
    </source>
</evidence>
<feature type="domain" description="Lysidine-tRNA(Ile) synthetase C-terminal" evidence="9">
    <location>
        <begin position="379"/>
        <end position="451"/>
    </location>
</feature>
<evidence type="ECO:0000256" key="1">
    <source>
        <dbReference type="ARBA" id="ARBA00004496"/>
    </source>
</evidence>
<gene>
    <name evidence="8 10" type="primary">tilS</name>
    <name evidence="10" type="ORF">PUP29_06030</name>
</gene>
<dbReference type="NCBIfam" id="TIGR02432">
    <property type="entry name" value="lysidine_TilS_N"/>
    <property type="match status" value="1"/>
</dbReference>
<dbReference type="GO" id="GO:0006400">
    <property type="term" value="P:tRNA modification"/>
    <property type="evidence" value="ECO:0007669"/>
    <property type="project" value="UniProtKB-UniRule"/>
</dbReference>
<dbReference type="CDD" id="cd01992">
    <property type="entry name" value="TilS_N"/>
    <property type="match status" value="1"/>
</dbReference>
<dbReference type="EMBL" id="CP117826">
    <property type="protein sequence ID" value="XCC63472.1"/>
    <property type="molecule type" value="Genomic_DNA"/>
</dbReference>
<dbReference type="GO" id="GO:0005524">
    <property type="term" value="F:ATP binding"/>
    <property type="evidence" value="ECO:0007669"/>
    <property type="project" value="UniProtKB-UniRule"/>
</dbReference>
<dbReference type="RefSeq" id="WP_079546707.1">
    <property type="nucleotide sequence ID" value="NZ_CP117826.1"/>
</dbReference>
<dbReference type="EC" id="6.3.4.19" evidence="8"/>
<dbReference type="Gene3D" id="1.20.59.20">
    <property type="match status" value="1"/>
</dbReference>
<accession>A0AAU8ACB0</accession>
<dbReference type="AlphaFoldDB" id="A0AAU8ACB0"/>
<evidence type="ECO:0000256" key="4">
    <source>
        <dbReference type="ARBA" id="ARBA00022694"/>
    </source>
</evidence>
<protein>
    <recommendedName>
        <fullName evidence="8">tRNA(Ile)-lysidine synthase</fullName>
        <ecNumber evidence="8">6.3.4.19</ecNumber>
    </recommendedName>
    <alternativeName>
        <fullName evidence="8">tRNA(Ile)-2-lysyl-cytidine synthase</fullName>
    </alternativeName>
    <alternativeName>
        <fullName evidence="8">tRNA(Ile)-lysidine synthetase</fullName>
    </alternativeName>
</protein>
<dbReference type="Pfam" id="PF01171">
    <property type="entry name" value="ATP_bind_3"/>
    <property type="match status" value="1"/>
</dbReference>
<evidence type="ECO:0000256" key="3">
    <source>
        <dbReference type="ARBA" id="ARBA00022598"/>
    </source>
</evidence>
<keyword evidence="4 8" id="KW-0819">tRNA processing</keyword>
<dbReference type="InterPro" id="IPR011063">
    <property type="entry name" value="TilS/TtcA_N"/>
</dbReference>
<evidence type="ECO:0000256" key="7">
    <source>
        <dbReference type="ARBA" id="ARBA00048539"/>
    </source>
</evidence>
<keyword evidence="3 8" id="KW-0436">Ligase</keyword>
<name>A0AAU8ACB0_9FIRM</name>
<dbReference type="SMART" id="SM00977">
    <property type="entry name" value="TilS_C"/>
    <property type="match status" value="1"/>
</dbReference>
<proteinExistence type="inferred from homology"/>
<dbReference type="PANTHER" id="PTHR43033:SF1">
    <property type="entry name" value="TRNA(ILE)-LYSIDINE SYNTHASE-RELATED"/>
    <property type="match status" value="1"/>
</dbReference>
<dbReference type="Gene3D" id="3.40.50.620">
    <property type="entry name" value="HUPs"/>
    <property type="match status" value="1"/>
</dbReference>
<evidence type="ECO:0000259" key="9">
    <source>
        <dbReference type="SMART" id="SM00977"/>
    </source>
</evidence>
<organism evidence="10">
    <name type="scientific">Christensenella massiliensis</name>
    <dbReference type="NCBI Taxonomy" id="1805714"/>
    <lineage>
        <taxon>Bacteria</taxon>
        <taxon>Bacillati</taxon>
        <taxon>Bacillota</taxon>
        <taxon>Clostridia</taxon>
        <taxon>Christensenellales</taxon>
        <taxon>Christensenellaceae</taxon>
        <taxon>Christensenella</taxon>
    </lineage>
</organism>
<dbReference type="InterPro" id="IPR012795">
    <property type="entry name" value="tRNA_Ile_lys_synt_N"/>
</dbReference>
<dbReference type="GO" id="GO:0032267">
    <property type="term" value="F:tRNA(Ile)-lysidine synthase activity"/>
    <property type="evidence" value="ECO:0007669"/>
    <property type="project" value="UniProtKB-EC"/>
</dbReference>
<dbReference type="SUPFAM" id="SSF56037">
    <property type="entry name" value="PheT/TilS domain"/>
    <property type="match status" value="1"/>
</dbReference>
<evidence type="ECO:0000313" key="10">
    <source>
        <dbReference type="EMBL" id="XCC63472.1"/>
    </source>
</evidence>
<dbReference type="InterPro" id="IPR014729">
    <property type="entry name" value="Rossmann-like_a/b/a_fold"/>
</dbReference>
<keyword evidence="6 8" id="KW-0067">ATP-binding</keyword>
<feature type="binding site" evidence="8">
    <location>
        <begin position="26"/>
        <end position="31"/>
    </location>
    <ligand>
        <name>ATP</name>
        <dbReference type="ChEBI" id="CHEBI:30616"/>
    </ligand>
</feature>
<dbReference type="InterPro" id="IPR012094">
    <property type="entry name" value="tRNA_Ile_lys_synt"/>
</dbReference>
<comment type="domain">
    <text evidence="8">The N-terminal region contains the highly conserved SGGXDS motif, predicted to be a P-loop motif involved in ATP binding.</text>
</comment>
<reference evidence="10" key="1">
    <citation type="submission" date="2023-02" db="EMBL/GenBank/DDBJ databases">
        <title>Gut commensal Christensenella minuta modulates host metabolism via a new class of secondary bile acids.</title>
        <authorList>
            <person name="Liu C."/>
        </authorList>
    </citation>
    <scope>NUCLEOTIDE SEQUENCE</scope>
    <source>
        <strain evidence="10">CA70</strain>
    </source>
</reference>
<dbReference type="HAMAP" id="MF_01161">
    <property type="entry name" value="tRNA_Ile_lys_synt"/>
    <property type="match status" value="1"/>
</dbReference>
<dbReference type="GO" id="GO:0005737">
    <property type="term" value="C:cytoplasm"/>
    <property type="evidence" value="ECO:0007669"/>
    <property type="project" value="UniProtKB-SubCell"/>
</dbReference>
<keyword evidence="5 8" id="KW-0547">Nucleotide-binding</keyword>
<sequence>MEKRVRDFIAENSLVCPGQTVGAAVSGGPDSMALLNCLHALAPFFSYSVACVHFEHGIRGQESLDDADFVEGFCEKHGIPFYMSAADVPALAREWKVSLETAAKRAREAYFDTLVKNGDVDVIATGHQSDDYAESVLMHILRGCGTDGLRGIVVRKGDMIRPLLCVSRADVMSYIRENGIRYVEDKTNCDDAYTRNFVRNILLPQIRERVNPDISGALIRLGAAAREDSAFILEEAERIFPECAVKRDDRVDIDLESFLRLSPAVAYRVIKLACAELFVTQDIEKAHVGAVVRLARSRRTGARASLMGGLCAEVEYGTLVIRFSARRADHSFCQWFDAAVRNETPGGDYIVCTETDACDFANQEPDTAYVDRDKLPARIAFRTRYAGDRITPLGSGGSKKLKDYFIDKKLTREQREKTPLLADGSRIIWVVGHTIGDDYKVDGTTRHILRMDYIRRDRNKEADGGNS</sequence>
<comment type="function">
    <text evidence="8">Ligates lysine onto the cytidine present at position 34 of the AUA codon-specific tRNA(Ile) that contains the anticodon CAU, in an ATP-dependent manner. Cytidine is converted to lysidine, thus changing the amino acid specificity of the tRNA from methionine to isoleucine.</text>
</comment>
<dbReference type="InterPro" id="IPR012796">
    <property type="entry name" value="Lysidine-tRNA-synth_C"/>
</dbReference>
<evidence type="ECO:0000256" key="5">
    <source>
        <dbReference type="ARBA" id="ARBA00022741"/>
    </source>
</evidence>
<evidence type="ECO:0000256" key="2">
    <source>
        <dbReference type="ARBA" id="ARBA00022490"/>
    </source>
</evidence>
<comment type="similarity">
    <text evidence="8">Belongs to the tRNA(Ile)-lysidine synthase family.</text>
</comment>